<accession>A0A6J7J157</accession>
<reference evidence="2" key="1">
    <citation type="submission" date="2020-05" db="EMBL/GenBank/DDBJ databases">
        <authorList>
            <person name="Chiriac C."/>
            <person name="Salcher M."/>
            <person name="Ghai R."/>
            <person name="Kavagutti S V."/>
        </authorList>
    </citation>
    <scope>NUCLEOTIDE SEQUENCE</scope>
</reference>
<proteinExistence type="predicted"/>
<organism evidence="2">
    <name type="scientific">freshwater metagenome</name>
    <dbReference type="NCBI Taxonomy" id="449393"/>
    <lineage>
        <taxon>unclassified sequences</taxon>
        <taxon>metagenomes</taxon>
        <taxon>ecological metagenomes</taxon>
    </lineage>
</organism>
<protein>
    <submittedName>
        <fullName evidence="2">Unannotated protein</fullName>
    </submittedName>
</protein>
<feature type="compositionally biased region" description="Basic and acidic residues" evidence="1">
    <location>
        <begin position="226"/>
        <end position="240"/>
    </location>
</feature>
<name>A0A6J7J157_9ZZZZ</name>
<evidence type="ECO:0000313" key="2">
    <source>
        <dbReference type="EMBL" id="CAB4936601.1"/>
    </source>
</evidence>
<dbReference type="EMBL" id="CAFBMK010000204">
    <property type="protein sequence ID" value="CAB4936601.1"/>
    <property type="molecule type" value="Genomic_DNA"/>
</dbReference>
<evidence type="ECO:0000256" key="1">
    <source>
        <dbReference type="SAM" id="MobiDB-lite"/>
    </source>
</evidence>
<feature type="region of interest" description="Disordered" evidence="1">
    <location>
        <begin position="226"/>
        <end position="249"/>
    </location>
</feature>
<sequence length="249" mass="27033">MGVGVVEGGGVDVLVDLLVEVVVVEGGLRLGLRVGELLELVLQRGEAPALLVLVVVLLGGRGDGRELAGVARRRVVVVGLVVRDVVLGLLVRDDLRWRLVVRRLVVLEGQEQRVAVARAHAARAPLRVGQERRVGARERVDLVRVERRAVGQHRRLGVQRAVQAQEERPATAPLLRGHRAAGLELRAGELERVPADGARREDVVGVLALQDERLVGERRDPGDLRLVRDRGGLGDHDRGSLRHCGQGKA</sequence>
<gene>
    <name evidence="2" type="ORF">UFOPK3564_02678</name>
</gene>
<dbReference type="AlphaFoldDB" id="A0A6J7J157"/>